<proteinExistence type="predicted"/>
<protein>
    <submittedName>
        <fullName evidence="1">Uncharacterized protein</fullName>
    </submittedName>
</protein>
<accession>A0AAX3E4A4</accession>
<dbReference type="AlphaFoldDB" id="A0AAX3E4A4"/>
<organism evidence="1 2">
    <name type="scientific">Rhodopseudomonas palustris</name>
    <dbReference type="NCBI Taxonomy" id="1076"/>
    <lineage>
        <taxon>Bacteria</taxon>
        <taxon>Pseudomonadati</taxon>
        <taxon>Pseudomonadota</taxon>
        <taxon>Alphaproteobacteria</taxon>
        <taxon>Hyphomicrobiales</taxon>
        <taxon>Nitrobacteraceae</taxon>
        <taxon>Rhodopseudomonas</taxon>
    </lineage>
</organism>
<name>A0AAX3E4A4_RHOPL</name>
<evidence type="ECO:0000313" key="2">
    <source>
        <dbReference type="Proteomes" id="UP001163166"/>
    </source>
</evidence>
<dbReference type="Proteomes" id="UP001163166">
    <property type="component" value="Chromosome"/>
</dbReference>
<sequence length="59" mass="6368">MRFVVGPASESIGVLEAEAARIACGPIAIVGGLVVFKITDWMPDLKSRVDFEEAYLQSN</sequence>
<evidence type="ECO:0000313" key="1">
    <source>
        <dbReference type="EMBL" id="UYO41915.1"/>
    </source>
</evidence>
<reference evidence="1" key="1">
    <citation type="journal article" date="2022" name="Biol. Control">
        <title>In silico genomic analysis of Rhodopseudomonas palustris strains revealed potential biocontrol agents and crop yield enhancers.</title>
        <authorList>
            <person name="Surachat K."/>
            <person name="Kantachote D."/>
            <person name="Deachamag P."/>
            <person name="Wonglapsuwan M."/>
        </authorList>
    </citation>
    <scope>NUCLEOTIDE SEQUENCE</scope>
    <source>
        <strain evidence="1">TLS06</strain>
    </source>
</reference>
<gene>
    <name evidence="1" type="ORF">KQX62_11725</name>
</gene>
<dbReference type="RefSeq" id="WP_264076545.1">
    <property type="nucleotide sequence ID" value="NZ_CP076676.1"/>
</dbReference>
<dbReference type="EMBL" id="CP076676">
    <property type="protein sequence ID" value="UYO41915.1"/>
    <property type="molecule type" value="Genomic_DNA"/>
</dbReference>